<accession>A0AC34FMH0</accession>
<proteinExistence type="predicted"/>
<name>A0AC34FMH0_9BILA</name>
<organism evidence="1 2">
    <name type="scientific">Panagrolaimus sp. ES5</name>
    <dbReference type="NCBI Taxonomy" id="591445"/>
    <lineage>
        <taxon>Eukaryota</taxon>
        <taxon>Metazoa</taxon>
        <taxon>Ecdysozoa</taxon>
        <taxon>Nematoda</taxon>
        <taxon>Chromadorea</taxon>
        <taxon>Rhabditida</taxon>
        <taxon>Tylenchina</taxon>
        <taxon>Panagrolaimomorpha</taxon>
        <taxon>Panagrolaimoidea</taxon>
        <taxon>Panagrolaimidae</taxon>
        <taxon>Panagrolaimus</taxon>
    </lineage>
</organism>
<reference evidence="2" key="1">
    <citation type="submission" date="2022-11" db="UniProtKB">
        <authorList>
            <consortium name="WormBaseParasite"/>
        </authorList>
    </citation>
    <scope>IDENTIFICATION</scope>
</reference>
<evidence type="ECO:0000313" key="2">
    <source>
        <dbReference type="WBParaSite" id="ES5_v2.g18536.t1"/>
    </source>
</evidence>
<sequence>MFLNYFILPLLFLAFFVAADKSYPRKNYDEDDSKLGNEILTTRKLSNGYIRGRQLISPAGVEGFVFLSIPIAEAPVGSLRFKRPISRKPWDKIYDATDYKVSCFWNSTITSVFTSTYNMSEDCIHLNIFTNKYCLIKGNCAVALYIHGGEFGFGSPLQLNQSFLVDNFNNVTRDIVFVAAGFRAAAFGILNLNWKLNLSADMNPALHDIVHALEWIQSEIHVFGGNKDKVTVMGHSGGAVIADYLAVSPYAQKLFDQVVIMSRSGGNLVPDRNQRASRRMANKVGCTNMEQEDDGWEDQATVEDILQCLRNKSALELSAQQPLGEQNGMFFNGPALDYGDYALLPSIYQVLDKQRRNIPVLTGTVSKEWLDSRDTVINALDVDQDKLRYWCTYTVTRFEKKNLKFSASKSIFLWDDVSMYVPQLEMTNSIAAQSDKVYLYQVEYDGIGNAYFAGEGLPQPQKEAYPGHSHELIYLIGQHLGNFTAKDHQIKFLYSQIFVDFINNGSPKTKTRKWEKYNSKDKNYFVIDFPDPTLESPGMKNDYHREAYEFWHKIVPKFAGIQYIPLSEKEAPIIINGIKGLEDPELQKLTTTLIPEVNSPYMRNVNWELMFWIAVGLAILLTIALCCTFVFARRKRETYETL</sequence>
<protein>
    <submittedName>
        <fullName evidence="2">Carboxylic ester hydrolase</fullName>
    </submittedName>
</protein>
<dbReference type="WBParaSite" id="ES5_v2.g18536.t1">
    <property type="protein sequence ID" value="ES5_v2.g18536.t1"/>
    <property type="gene ID" value="ES5_v2.g18536"/>
</dbReference>
<evidence type="ECO:0000313" key="1">
    <source>
        <dbReference type="Proteomes" id="UP000887579"/>
    </source>
</evidence>
<dbReference type="Proteomes" id="UP000887579">
    <property type="component" value="Unplaced"/>
</dbReference>